<evidence type="ECO:0000256" key="1">
    <source>
        <dbReference type="SAM" id="MobiDB-lite"/>
    </source>
</evidence>
<evidence type="ECO:0000313" key="3">
    <source>
        <dbReference type="Proteomes" id="UP000249451"/>
    </source>
</evidence>
<sequence>MTSENGPFLPGLAPSEAARADPSRIGPVEQGVIDAEAKLRADGFVDDRHAHIIALARQGARDFDFMPRGGKAYANANMITALSRVFELLPQPEMQSADAVTELAEMLREAAR</sequence>
<accession>A0A2W5B8T4</accession>
<dbReference type="EMBL" id="QFNY01000016">
    <property type="protein sequence ID" value="PZP03181.1"/>
    <property type="molecule type" value="Genomic_DNA"/>
</dbReference>
<feature type="region of interest" description="Disordered" evidence="1">
    <location>
        <begin position="1"/>
        <end position="25"/>
    </location>
</feature>
<proteinExistence type="predicted"/>
<evidence type="ECO:0000313" key="2">
    <source>
        <dbReference type="EMBL" id="PZP03181.1"/>
    </source>
</evidence>
<protein>
    <submittedName>
        <fullName evidence="2">Uncharacterized protein</fullName>
    </submittedName>
</protein>
<dbReference type="AlphaFoldDB" id="A0A2W5B8T4"/>
<dbReference type="Proteomes" id="UP000249451">
    <property type="component" value="Unassembled WGS sequence"/>
</dbReference>
<reference evidence="2 3" key="1">
    <citation type="submission" date="2017-11" db="EMBL/GenBank/DDBJ databases">
        <title>Infants hospitalized years apart are colonized by the same room-sourced microbial strains.</title>
        <authorList>
            <person name="Brooks B."/>
            <person name="Olm M.R."/>
            <person name="Firek B.A."/>
            <person name="Baker R."/>
            <person name="Thomas B.C."/>
            <person name="Morowitz M.J."/>
            <person name="Banfield J.F."/>
        </authorList>
    </citation>
    <scope>NUCLEOTIDE SEQUENCE [LARGE SCALE GENOMIC DNA]</scope>
    <source>
        <strain evidence="2">S2_012_000_R3_87</strain>
    </source>
</reference>
<gene>
    <name evidence="2" type="ORF">DI609_01355</name>
</gene>
<organism evidence="2 3">
    <name type="scientific">Corynebacterium urealyticum</name>
    <dbReference type="NCBI Taxonomy" id="43771"/>
    <lineage>
        <taxon>Bacteria</taxon>
        <taxon>Bacillati</taxon>
        <taxon>Actinomycetota</taxon>
        <taxon>Actinomycetes</taxon>
        <taxon>Mycobacteriales</taxon>
        <taxon>Corynebacteriaceae</taxon>
        <taxon>Corynebacterium</taxon>
    </lineage>
</organism>
<comment type="caution">
    <text evidence="2">The sequence shown here is derived from an EMBL/GenBank/DDBJ whole genome shotgun (WGS) entry which is preliminary data.</text>
</comment>
<name>A0A2W5B8T4_9CORY</name>